<dbReference type="PANTHER" id="PTHR21525">
    <property type="entry name" value="MOTILE SPERM PROTEIN"/>
    <property type="match status" value="1"/>
</dbReference>
<dbReference type="EMBL" id="JBHSMD010000002">
    <property type="protein sequence ID" value="MFC5492523.1"/>
    <property type="molecule type" value="Genomic_DNA"/>
</dbReference>
<dbReference type="Proteomes" id="UP001595956">
    <property type="component" value="Unassembled WGS sequence"/>
</dbReference>
<proteinExistence type="predicted"/>
<dbReference type="InterPro" id="IPR036689">
    <property type="entry name" value="ESAT-6-like_sf"/>
</dbReference>
<gene>
    <name evidence="1" type="ORF">ACFPKY_05410</name>
</gene>
<keyword evidence="2" id="KW-1185">Reference proteome</keyword>
<dbReference type="SUPFAM" id="SSF140453">
    <property type="entry name" value="EsxAB dimer-like"/>
    <property type="match status" value="1"/>
</dbReference>
<organism evidence="1 2">
    <name type="scientific">Nocardioides caricicola</name>
    <dbReference type="NCBI Taxonomy" id="634770"/>
    <lineage>
        <taxon>Bacteria</taxon>
        <taxon>Bacillati</taxon>
        <taxon>Actinomycetota</taxon>
        <taxon>Actinomycetes</taxon>
        <taxon>Propionibacteriales</taxon>
        <taxon>Nocardioidaceae</taxon>
        <taxon>Nocardioides</taxon>
    </lineage>
</organism>
<dbReference type="Gene3D" id="1.10.287.1060">
    <property type="entry name" value="ESAT-6-like"/>
    <property type="match status" value="1"/>
</dbReference>
<dbReference type="RefSeq" id="WP_345170848.1">
    <property type="nucleotide sequence ID" value="NZ_BAABFQ010000003.1"/>
</dbReference>
<evidence type="ECO:0000313" key="1">
    <source>
        <dbReference type="EMBL" id="MFC5492523.1"/>
    </source>
</evidence>
<dbReference type="PANTHER" id="PTHR21525:SF9">
    <property type="entry name" value="CHANNEL_COLICIN DOMAIN-CONTAINING PROTEIN"/>
    <property type="match status" value="1"/>
</dbReference>
<sequence length="406" mass="40646">MSDVLDTRVHGDPAACTAAASSAAGVRTAIADAETSARSARSQAAGSWSGQAGAAFETRVDALIDDLQTLSDRVEVIEDALTDFAGELTVVQDRMASARASAAAGGIAVNGTDVIAPTPPDAMSQGQVDAFNDRVAAWNEAVEIAAGARTKESEAHSRLGDRISASTGDGFVENLLERLGLLPSDFADGDDIGSYLLGLGGLTFGAASTYMVSARYGRFQPRINGAFGTTRGLTFADRFRAGLTPGRSFHAGPYQAGARNAWTNAGRWAGRFGSVATAGFAGWNQWQADADDPSLSDAERGARATTVGVSTAAGAWAGAQGGAYLGGAIGTAICPGLGTAIGGVAGGLIGGAAGGFVGSEFGQAVMGGVGDATDAAVDFIGDAGSAAADWTGDTAGNVADAVTFWD</sequence>
<accession>A0ABW0MYP6</accession>
<reference evidence="2" key="1">
    <citation type="journal article" date="2019" name="Int. J. Syst. Evol. Microbiol.">
        <title>The Global Catalogue of Microorganisms (GCM) 10K type strain sequencing project: providing services to taxonomists for standard genome sequencing and annotation.</title>
        <authorList>
            <consortium name="The Broad Institute Genomics Platform"/>
            <consortium name="The Broad Institute Genome Sequencing Center for Infectious Disease"/>
            <person name="Wu L."/>
            <person name="Ma J."/>
        </authorList>
    </citation>
    <scope>NUCLEOTIDE SEQUENCE [LARGE SCALE GENOMIC DNA]</scope>
    <source>
        <strain evidence="2">KACC 13778</strain>
    </source>
</reference>
<comment type="caution">
    <text evidence="1">The sequence shown here is derived from an EMBL/GenBank/DDBJ whole genome shotgun (WGS) entry which is preliminary data.</text>
</comment>
<name>A0ABW0MYP6_9ACTN</name>
<protein>
    <submittedName>
        <fullName evidence="1">WXG100 family type VII secretion target</fullName>
    </submittedName>
</protein>
<evidence type="ECO:0000313" key="2">
    <source>
        <dbReference type="Proteomes" id="UP001595956"/>
    </source>
</evidence>